<evidence type="ECO:0000313" key="11">
    <source>
        <dbReference type="Proteomes" id="UP000243975"/>
    </source>
</evidence>
<evidence type="ECO:0000256" key="4">
    <source>
        <dbReference type="ARBA" id="ARBA00022692"/>
    </source>
</evidence>
<keyword evidence="5" id="KW-0029">Amino-acid transport</keyword>
<keyword evidence="3" id="KW-0813">Transport</keyword>
<dbReference type="AlphaFoldDB" id="A0A118E6K5"/>
<evidence type="ECO:0000256" key="9">
    <source>
        <dbReference type="SAM" id="Phobius"/>
    </source>
</evidence>
<dbReference type="STRING" id="59895.A0A118E6K5"/>
<evidence type="ECO:0000313" key="10">
    <source>
        <dbReference type="EMBL" id="KVE54953.1"/>
    </source>
</evidence>
<keyword evidence="7 9" id="KW-0472">Membrane</keyword>
<dbReference type="PANTHER" id="PTHR33228:SF49">
    <property type="entry name" value="PROTEIN GLUTAMINE DUMPER 5"/>
    <property type="match status" value="1"/>
</dbReference>
<reference evidence="10 11" key="1">
    <citation type="journal article" date="2016" name="Sci. Rep.">
        <title>The genome sequence of the outbreeding globe artichoke constructed de novo incorporating a phase-aware low-pass sequencing strategy of F1 progeny.</title>
        <authorList>
            <person name="Scaglione D."/>
            <person name="Reyes-Chin-Wo S."/>
            <person name="Acquadro A."/>
            <person name="Froenicke L."/>
            <person name="Portis E."/>
            <person name="Beitel C."/>
            <person name="Tirone M."/>
            <person name="Mauro R."/>
            <person name="Lo Monaco A."/>
            <person name="Mauromicale G."/>
            <person name="Faccioli P."/>
            <person name="Cattivelli L."/>
            <person name="Rieseberg L."/>
            <person name="Michelmore R."/>
            <person name="Lanteri S."/>
        </authorList>
    </citation>
    <scope>NUCLEOTIDE SEQUENCE [LARGE SCALE GENOMIC DNA]</scope>
    <source>
        <strain evidence="10">2C</strain>
    </source>
</reference>
<evidence type="ECO:0000256" key="6">
    <source>
        <dbReference type="ARBA" id="ARBA00022989"/>
    </source>
</evidence>
<dbReference type="GO" id="GO:0006865">
    <property type="term" value="P:amino acid transport"/>
    <property type="evidence" value="ECO:0007669"/>
    <property type="project" value="UniProtKB-KW"/>
</dbReference>
<comment type="similarity">
    <text evidence="2">Belongs to the GLUTAMINE DUMPER 1 (TC 9.B.60) family.</text>
</comment>
<organism evidence="10 11">
    <name type="scientific">Cynara cardunculus var. scolymus</name>
    <name type="common">Globe artichoke</name>
    <name type="synonym">Cynara scolymus</name>
    <dbReference type="NCBI Taxonomy" id="59895"/>
    <lineage>
        <taxon>Eukaryota</taxon>
        <taxon>Viridiplantae</taxon>
        <taxon>Streptophyta</taxon>
        <taxon>Embryophyta</taxon>
        <taxon>Tracheophyta</taxon>
        <taxon>Spermatophyta</taxon>
        <taxon>Magnoliopsida</taxon>
        <taxon>eudicotyledons</taxon>
        <taxon>Gunneridae</taxon>
        <taxon>Pentapetalae</taxon>
        <taxon>asterids</taxon>
        <taxon>campanulids</taxon>
        <taxon>Asterales</taxon>
        <taxon>Asteraceae</taxon>
        <taxon>Carduoideae</taxon>
        <taxon>Cardueae</taxon>
        <taxon>Carduinae</taxon>
        <taxon>Cynara</taxon>
    </lineage>
</organism>
<dbReference type="Proteomes" id="UP000243975">
    <property type="component" value="Unassembled WGS sequence"/>
</dbReference>
<evidence type="ECO:0000256" key="5">
    <source>
        <dbReference type="ARBA" id="ARBA00022970"/>
    </source>
</evidence>
<protein>
    <submittedName>
        <fullName evidence="10">Uncharacterized protein</fullName>
    </submittedName>
</protein>
<dbReference type="EMBL" id="LEKV01010452">
    <property type="protein sequence ID" value="KVE54953.1"/>
    <property type="molecule type" value="Genomic_DNA"/>
</dbReference>
<accession>A0A118E6K5</accession>
<evidence type="ECO:0000256" key="3">
    <source>
        <dbReference type="ARBA" id="ARBA00022448"/>
    </source>
</evidence>
<feature type="region of interest" description="Disordered" evidence="8">
    <location>
        <begin position="58"/>
        <end position="77"/>
    </location>
</feature>
<feature type="region of interest" description="Disordered" evidence="8">
    <location>
        <begin position="96"/>
        <end position="149"/>
    </location>
</feature>
<feature type="compositionally biased region" description="Basic and acidic residues" evidence="8">
    <location>
        <begin position="68"/>
        <end position="77"/>
    </location>
</feature>
<dbReference type="OMA" id="ETHETPH"/>
<keyword evidence="6 9" id="KW-1133">Transmembrane helix</keyword>
<feature type="compositionally biased region" description="Low complexity" evidence="8">
    <location>
        <begin position="99"/>
        <end position="114"/>
    </location>
</feature>
<evidence type="ECO:0000256" key="2">
    <source>
        <dbReference type="ARBA" id="ARBA00009977"/>
    </source>
</evidence>
<evidence type="ECO:0000256" key="7">
    <source>
        <dbReference type="ARBA" id="ARBA00023136"/>
    </source>
</evidence>
<proteinExistence type="inferred from homology"/>
<comment type="subcellular location">
    <subcellularLocation>
        <location evidence="1">Membrane</location>
        <topology evidence="1">Single-pass membrane protein</topology>
    </subcellularLocation>
</comment>
<keyword evidence="11" id="KW-1185">Reference proteome</keyword>
<dbReference type="GO" id="GO:0080143">
    <property type="term" value="P:regulation of amino acid export"/>
    <property type="evidence" value="ECO:0007669"/>
    <property type="project" value="InterPro"/>
</dbReference>
<dbReference type="GO" id="GO:0016020">
    <property type="term" value="C:membrane"/>
    <property type="evidence" value="ECO:0007669"/>
    <property type="project" value="UniProtKB-SubCell"/>
</dbReference>
<dbReference type="OrthoDB" id="1930784at2759"/>
<evidence type="ECO:0000256" key="1">
    <source>
        <dbReference type="ARBA" id="ARBA00004167"/>
    </source>
</evidence>
<feature type="transmembrane region" description="Helical" evidence="9">
    <location>
        <begin position="20"/>
        <end position="45"/>
    </location>
</feature>
<dbReference type="PANTHER" id="PTHR33228">
    <property type="entry name" value="PROTEIN GLUTAMINE DUMPER 4-RELATED"/>
    <property type="match status" value="1"/>
</dbReference>
<keyword evidence="4 9" id="KW-0812">Transmembrane</keyword>
<evidence type="ECO:0000256" key="8">
    <source>
        <dbReference type="SAM" id="MobiDB-lite"/>
    </source>
</evidence>
<comment type="caution">
    <text evidence="10">The sequence shown here is derived from an EMBL/GenBank/DDBJ whole genome shotgun (WGS) entry which is preliminary data.</text>
</comment>
<sequence>MMAPISSIAPQPSPWHSPVPYLFGGLAAMVALIAFALFILACSYWKLSGYFDNHDGDIESAGSSLPENHNDNRKSSDMEEKYLVIMAGEAKPTFLATPSSTRTMSFGSSSWRSSSLEEEEEEVRVGSSDLVQGRTTEKHESAFHLPYHS</sequence>
<gene>
    <name evidence="10" type="ORF">Ccrd_023946</name>
</gene>
<name>A0A118E6K5_CYNCS</name>
<dbReference type="Gramene" id="KVE54953">
    <property type="protein sequence ID" value="KVE54953"/>
    <property type="gene ID" value="Ccrd_023946"/>
</dbReference>
<dbReference type="InterPro" id="IPR040359">
    <property type="entry name" value="GDU"/>
</dbReference>